<evidence type="ECO:0000313" key="2">
    <source>
        <dbReference type="EMBL" id="KAF9757187.1"/>
    </source>
</evidence>
<evidence type="ECO:0000313" key="3">
    <source>
        <dbReference type="Proteomes" id="UP000616885"/>
    </source>
</evidence>
<dbReference type="EMBL" id="JADCTT010000002">
    <property type="protein sequence ID" value="KAF9757187.1"/>
    <property type="molecule type" value="Genomic_DNA"/>
</dbReference>
<dbReference type="Proteomes" id="UP000616885">
    <property type="component" value="Unassembled WGS sequence"/>
</dbReference>
<gene>
    <name evidence="2" type="ORF">IM811_008131</name>
</gene>
<reference evidence="2" key="1">
    <citation type="submission" date="2020-10" db="EMBL/GenBank/DDBJ databases">
        <title>High-Quality Genome Resource of Clonostachys rosea strain S41 by Oxford Nanopore Long-Read Sequencing.</title>
        <authorList>
            <person name="Wang H."/>
        </authorList>
    </citation>
    <scope>NUCLEOTIDE SEQUENCE</scope>
    <source>
        <strain evidence="2">S41</strain>
    </source>
</reference>
<sequence>MAVKPPWDPANPCQGGCGIQPPQWKAKSSGARQWLKPFSGVGKLGRGKLGSGGEALVAPWNADHKLFRSILGSPGALLDIR</sequence>
<organism evidence="2 3">
    <name type="scientific">Bionectria ochroleuca</name>
    <name type="common">Gliocladium roseum</name>
    <dbReference type="NCBI Taxonomy" id="29856"/>
    <lineage>
        <taxon>Eukaryota</taxon>
        <taxon>Fungi</taxon>
        <taxon>Dikarya</taxon>
        <taxon>Ascomycota</taxon>
        <taxon>Pezizomycotina</taxon>
        <taxon>Sordariomycetes</taxon>
        <taxon>Hypocreomycetidae</taxon>
        <taxon>Hypocreales</taxon>
        <taxon>Bionectriaceae</taxon>
        <taxon>Clonostachys</taxon>
    </lineage>
</organism>
<proteinExistence type="predicted"/>
<protein>
    <submittedName>
        <fullName evidence="2">Uncharacterized protein</fullName>
    </submittedName>
</protein>
<evidence type="ECO:0000256" key="1">
    <source>
        <dbReference type="SAM" id="MobiDB-lite"/>
    </source>
</evidence>
<feature type="region of interest" description="Disordered" evidence="1">
    <location>
        <begin position="1"/>
        <end position="30"/>
    </location>
</feature>
<accession>A0A8H7NJN6</accession>
<comment type="caution">
    <text evidence="2">The sequence shown here is derived from an EMBL/GenBank/DDBJ whole genome shotgun (WGS) entry which is preliminary data.</text>
</comment>
<name>A0A8H7NJN6_BIOOC</name>
<dbReference type="AlphaFoldDB" id="A0A8H7NJN6"/>